<sequence>MHTDIFVNLQRQPLQIRGSRTISADTLNNRHAVWRDKLLQPRIKTFANLQRYNLGDSIPPLEVCASPRTATTGEQSITLASPGAKRTYPYAGRSDRGIMPPSNRLNLVFQTSSRL</sequence>
<reference evidence="2" key="2">
    <citation type="journal article" date="2015" name="Data Brief">
        <title>Shoot transcriptome of the giant reed, Arundo donax.</title>
        <authorList>
            <person name="Barrero R.A."/>
            <person name="Guerrero F.D."/>
            <person name="Moolhuijzen P."/>
            <person name="Goolsby J.A."/>
            <person name="Tidwell J."/>
            <person name="Bellgard S.E."/>
            <person name="Bellgard M.I."/>
        </authorList>
    </citation>
    <scope>NUCLEOTIDE SEQUENCE</scope>
    <source>
        <tissue evidence="2">Shoot tissue taken approximately 20 cm above the soil surface</tissue>
    </source>
</reference>
<reference evidence="2" key="1">
    <citation type="submission" date="2014-09" db="EMBL/GenBank/DDBJ databases">
        <authorList>
            <person name="Magalhaes I.L.F."/>
            <person name="Oliveira U."/>
            <person name="Santos F.R."/>
            <person name="Vidigal T.H.D.A."/>
            <person name="Brescovit A.D."/>
            <person name="Santos A.J."/>
        </authorList>
    </citation>
    <scope>NUCLEOTIDE SEQUENCE</scope>
    <source>
        <tissue evidence="2">Shoot tissue taken approximately 20 cm above the soil surface</tissue>
    </source>
</reference>
<name>A0A0A9HAT0_ARUDO</name>
<protein>
    <submittedName>
        <fullName evidence="2">Uncharacterized protein</fullName>
    </submittedName>
</protein>
<evidence type="ECO:0000256" key="1">
    <source>
        <dbReference type="SAM" id="MobiDB-lite"/>
    </source>
</evidence>
<dbReference type="AlphaFoldDB" id="A0A0A9HAT0"/>
<dbReference type="EMBL" id="GBRH01164977">
    <property type="protein sequence ID" value="JAE32919.1"/>
    <property type="molecule type" value="Transcribed_RNA"/>
</dbReference>
<organism evidence="2">
    <name type="scientific">Arundo donax</name>
    <name type="common">Giant reed</name>
    <name type="synonym">Donax arundinaceus</name>
    <dbReference type="NCBI Taxonomy" id="35708"/>
    <lineage>
        <taxon>Eukaryota</taxon>
        <taxon>Viridiplantae</taxon>
        <taxon>Streptophyta</taxon>
        <taxon>Embryophyta</taxon>
        <taxon>Tracheophyta</taxon>
        <taxon>Spermatophyta</taxon>
        <taxon>Magnoliopsida</taxon>
        <taxon>Liliopsida</taxon>
        <taxon>Poales</taxon>
        <taxon>Poaceae</taxon>
        <taxon>PACMAD clade</taxon>
        <taxon>Arundinoideae</taxon>
        <taxon>Arundineae</taxon>
        <taxon>Arundo</taxon>
    </lineage>
</organism>
<accession>A0A0A9HAT0</accession>
<feature type="region of interest" description="Disordered" evidence="1">
    <location>
        <begin position="84"/>
        <end position="103"/>
    </location>
</feature>
<evidence type="ECO:0000313" key="2">
    <source>
        <dbReference type="EMBL" id="JAE32919.1"/>
    </source>
</evidence>
<proteinExistence type="predicted"/>